<dbReference type="InterPro" id="IPR015943">
    <property type="entry name" value="WD40/YVTN_repeat-like_dom_sf"/>
</dbReference>
<dbReference type="GO" id="GO:0038191">
    <property type="term" value="F:neuropilin binding"/>
    <property type="evidence" value="ECO:0007669"/>
    <property type="project" value="TreeGrafter"/>
</dbReference>
<gene>
    <name evidence="5" type="ORF">ROHU_000532</name>
</gene>
<reference evidence="5 6" key="1">
    <citation type="submission" date="2018-03" db="EMBL/GenBank/DDBJ databases">
        <title>Draft genome sequence of Rohu Carp (Labeo rohita).</title>
        <authorList>
            <person name="Das P."/>
            <person name="Kushwaha B."/>
            <person name="Joshi C.G."/>
            <person name="Kumar D."/>
            <person name="Nagpure N.S."/>
            <person name="Sahoo L."/>
            <person name="Das S.P."/>
            <person name="Bit A."/>
            <person name="Patnaik S."/>
            <person name="Meher P.K."/>
            <person name="Jayasankar P."/>
            <person name="Koringa P.G."/>
            <person name="Patel N.V."/>
            <person name="Hinsu A.T."/>
            <person name="Kumar R."/>
            <person name="Pandey M."/>
            <person name="Agarwal S."/>
            <person name="Srivastava S."/>
            <person name="Singh M."/>
            <person name="Iquebal M.A."/>
            <person name="Jaiswal S."/>
            <person name="Angadi U.B."/>
            <person name="Kumar N."/>
            <person name="Raza M."/>
            <person name="Shah T.M."/>
            <person name="Rai A."/>
            <person name="Jena J.K."/>
        </authorList>
    </citation>
    <scope>NUCLEOTIDE SEQUENCE [LARGE SCALE GENOMIC DNA]</scope>
    <source>
        <strain evidence="5">DASCIFA01</strain>
        <tissue evidence="5">Testis</tissue>
    </source>
</reference>
<dbReference type="STRING" id="84645.A0A498P5V7"/>
<dbReference type="GO" id="GO:0030215">
    <property type="term" value="F:semaphorin receptor binding"/>
    <property type="evidence" value="ECO:0007669"/>
    <property type="project" value="InterPro"/>
</dbReference>
<dbReference type="GO" id="GO:0030424">
    <property type="term" value="C:axon"/>
    <property type="evidence" value="ECO:0007669"/>
    <property type="project" value="TreeGrafter"/>
</dbReference>
<comment type="caution">
    <text evidence="2">Lacks conserved residue(s) required for the propagation of feature annotation.</text>
</comment>
<evidence type="ECO:0000259" key="4">
    <source>
        <dbReference type="PROSITE" id="PS51004"/>
    </source>
</evidence>
<evidence type="ECO:0000256" key="1">
    <source>
        <dbReference type="ARBA" id="ARBA00023180"/>
    </source>
</evidence>
<dbReference type="Proteomes" id="UP000290572">
    <property type="component" value="Unassembled WGS sequence"/>
</dbReference>
<dbReference type="PANTHER" id="PTHR11036:SF71">
    <property type="entry name" value="SEMAPHORIN-3AA"/>
    <property type="match status" value="1"/>
</dbReference>
<dbReference type="InterPro" id="IPR027231">
    <property type="entry name" value="Semaphorin"/>
</dbReference>
<dbReference type="GO" id="GO:0001755">
    <property type="term" value="P:neural crest cell migration"/>
    <property type="evidence" value="ECO:0007669"/>
    <property type="project" value="TreeGrafter"/>
</dbReference>
<dbReference type="GO" id="GO:0005886">
    <property type="term" value="C:plasma membrane"/>
    <property type="evidence" value="ECO:0007669"/>
    <property type="project" value="TreeGrafter"/>
</dbReference>
<name>A0A498P5V7_LABRO</name>
<comment type="caution">
    <text evidence="5">The sequence shown here is derived from an EMBL/GenBank/DDBJ whole genome shotgun (WGS) entry which is preliminary data.</text>
</comment>
<sequence>MKLIPSQLFLRVALVSVLTQGQRPRHQYPPIFARKGAFENAHLTLILAVCYHGYIGHPRFLGIHLIPESDNPEDDKIFLFFKENAMDGEHTGKATISRIGQLCKNDMGGHRSLVNKWTTFLKAKLTCSVPGLNGIDTYFDELQALQCSNLVRLRQALHIAALWMGISSLSWSLSSLTCFPIQLRLTAAQRKYD</sequence>
<protein>
    <submittedName>
        <fullName evidence="5">Semaphorin 3aa</fullName>
    </submittedName>
</protein>
<dbReference type="Gene3D" id="2.130.10.10">
    <property type="entry name" value="YVTN repeat-like/Quinoprotein amine dehydrogenase"/>
    <property type="match status" value="1"/>
</dbReference>
<dbReference type="PANTHER" id="PTHR11036">
    <property type="entry name" value="SEMAPHORIN"/>
    <property type="match status" value="1"/>
</dbReference>
<keyword evidence="3" id="KW-0732">Signal</keyword>
<dbReference type="GO" id="GO:0008045">
    <property type="term" value="P:motor neuron axon guidance"/>
    <property type="evidence" value="ECO:0007669"/>
    <property type="project" value="TreeGrafter"/>
</dbReference>
<feature type="domain" description="Sema" evidence="4">
    <location>
        <begin position="1"/>
        <end position="193"/>
    </location>
</feature>
<evidence type="ECO:0000256" key="2">
    <source>
        <dbReference type="PROSITE-ProRule" id="PRU00352"/>
    </source>
</evidence>
<dbReference type="GO" id="GO:0098978">
    <property type="term" value="C:glutamatergic synapse"/>
    <property type="evidence" value="ECO:0007669"/>
    <property type="project" value="TreeGrafter"/>
</dbReference>
<evidence type="ECO:0000313" key="6">
    <source>
        <dbReference type="Proteomes" id="UP000290572"/>
    </source>
</evidence>
<accession>A0A498P5V7</accession>
<dbReference type="InterPro" id="IPR036352">
    <property type="entry name" value="Semap_dom_sf"/>
</dbReference>
<evidence type="ECO:0000256" key="3">
    <source>
        <dbReference type="SAM" id="SignalP"/>
    </source>
</evidence>
<keyword evidence="6" id="KW-1185">Reference proteome</keyword>
<dbReference type="AlphaFoldDB" id="A0A498P5V7"/>
<dbReference type="GO" id="GO:0030335">
    <property type="term" value="P:positive regulation of cell migration"/>
    <property type="evidence" value="ECO:0007669"/>
    <property type="project" value="TreeGrafter"/>
</dbReference>
<proteinExistence type="predicted"/>
<feature type="signal peptide" evidence="3">
    <location>
        <begin position="1"/>
        <end position="21"/>
    </location>
</feature>
<dbReference type="GO" id="GO:0045499">
    <property type="term" value="F:chemorepellent activity"/>
    <property type="evidence" value="ECO:0007669"/>
    <property type="project" value="TreeGrafter"/>
</dbReference>
<dbReference type="GO" id="GO:0005615">
    <property type="term" value="C:extracellular space"/>
    <property type="evidence" value="ECO:0007669"/>
    <property type="project" value="TreeGrafter"/>
</dbReference>
<dbReference type="EMBL" id="QBIY01003434">
    <property type="protein sequence ID" value="RXN39079.1"/>
    <property type="molecule type" value="Genomic_DNA"/>
</dbReference>
<feature type="chain" id="PRO_5019860222" evidence="3">
    <location>
        <begin position="22"/>
        <end position="193"/>
    </location>
</feature>
<dbReference type="InterPro" id="IPR001627">
    <property type="entry name" value="Semap_dom"/>
</dbReference>
<dbReference type="PROSITE" id="PS51004">
    <property type="entry name" value="SEMA"/>
    <property type="match status" value="1"/>
</dbReference>
<organism evidence="5 6">
    <name type="scientific">Labeo rohita</name>
    <name type="common">Indian major carp</name>
    <name type="synonym">Cyprinus rohita</name>
    <dbReference type="NCBI Taxonomy" id="84645"/>
    <lineage>
        <taxon>Eukaryota</taxon>
        <taxon>Metazoa</taxon>
        <taxon>Chordata</taxon>
        <taxon>Craniata</taxon>
        <taxon>Vertebrata</taxon>
        <taxon>Euteleostomi</taxon>
        <taxon>Actinopterygii</taxon>
        <taxon>Neopterygii</taxon>
        <taxon>Teleostei</taxon>
        <taxon>Ostariophysi</taxon>
        <taxon>Cypriniformes</taxon>
        <taxon>Cyprinidae</taxon>
        <taxon>Labeoninae</taxon>
        <taxon>Labeonini</taxon>
        <taxon>Labeo</taxon>
    </lineage>
</organism>
<keyword evidence="1" id="KW-0325">Glycoprotein</keyword>
<dbReference type="GO" id="GO:0071526">
    <property type="term" value="P:semaphorin-plexin signaling pathway"/>
    <property type="evidence" value="ECO:0007669"/>
    <property type="project" value="TreeGrafter"/>
</dbReference>
<dbReference type="SUPFAM" id="SSF101912">
    <property type="entry name" value="Sema domain"/>
    <property type="match status" value="1"/>
</dbReference>
<evidence type="ECO:0000313" key="5">
    <source>
        <dbReference type="EMBL" id="RXN39079.1"/>
    </source>
</evidence>